<dbReference type="AlphaFoldDB" id="A0A371R0X9"/>
<dbReference type="PANTHER" id="PTHR43616">
    <property type="entry name" value="GLYCEROL DEHYDROGENASE"/>
    <property type="match status" value="1"/>
</dbReference>
<evidence type="ECO:0000313" key="17">
    <source>
        <dbReference type="Proteomes" id="UP000256877"/>
    </source>
</evidence>
<evidence type="ECO:0000256" key="7">
    <source>
        <dbReference type="ARBA" id="ARBA00023027"/>
    </source>
</evidence>
<proteinExistence type="inferred from homology"/>
<feature type="binding site" evidence="11">
    <location>
        <position position="245"/>
    </location>
    <ligand>
        <name>substrate</name>
    </ligand>
</feature>
<comment type="catalytic activity">
    <reaction evidence="11">
        <text>sn-glycerol 1-phosphate + NAD(+) = dihydroxyacetone phosphate + NADH + H(+)</text>
        <dbReference type="Rhea" id="RHEA:21412"/>
        <dbReference type="ChEBI" id="CHEBI:15378"/>
        <dbReference type="ChEBI" id="CHEBI:57540"/>
        <dbReference type="ChEBI" id="CHEBI:57642"/>
        <dbReference type="ChEBI" id="CHEBI:57685"/>
        <dbReference type="ChEBI" id="CHEBI:57945"/>
        <dbReference type="EC" id="1.1.1.261"/>
    </reaction>
</comment>
<organism evidence="16 17">
    <name type="scientific">Pyrobaculum aerophilum</name>
    <dbReference type="NCBI Taxonomy" id="13773"/>
    <lineage>
        <taxon>Archaea</taxon>
        <taxon>Thermoproteota</taxon>
        <taxon>Thermoprotei</taxon>
        <taxon>Thermoproteales</taxon>
        <taxon>Thermoproteaceae</taxon>
        <taxon>Pyrobaculum</taxon>
    </lineage>
</organism>
<keyword evidence="10 11" id="KW-1208">Phospholipid metabolism</keyword>
<dbReference type="GO" id="GO:0046872">
    <property type="term" value="F:metal ion binding"/>
    <property type="evidence" value="ECO:0007669"/>
    <property type="project" value="UniProtKB-KW"/>
</dbReference>
<feature type="binding site" evidence="12">
    <location>
        <position position="260"/>
    </location>
    <ligand>
        <name>glycerol</name>
        <dbReference type="ChEBI" id="CHEBI:17754"/>
    </ligand>
</feature>
<evidence type="ECO:0000256" key="10">
    <source>
        <dbReference type="ARBA" id="ARBA00023264"/>
    </source>
</evidence>
<dbReference type="Proteomes" id="UP000256877">
    <property type="component" value="Unassembled WGS sequence"/>
</dbReference>
<dbReference type="PIRSF" id="PIRSF000112">
    <property type="entry name" value="Glycerol_dehydrogenase"/>
    <property type="match status" value="1"/>
</dbReference>
<dbReference type="OrthoDB" id="8656at2157"/>
<dbReference type="RefSeq" id="WP_116420780.1">
    <property type="nucleotide sequence ID" value="NZ_NMUE01000009.1"/>
</dbReference>
<feature type="binding site" evidence="11">
    <location>
        <position position="111"/>
    </location>
    <ligand>
        <name>substrate</name>
    </ligand>
</feature>
<dbReference type="Gene3D" id="1.20.1090.10">
    <property type="entry name" value="Dehydroquinate synthase-like - alpha domain"/>
    <property type="match status" value="1"/>
</dbReference>
<evidence type="ECO:0000313" key="18">
    <source>
        <dbReference type="Proteomes" id="UP000257123"/>
    </source>
</evidence>
<feature type="binding site" evidence="13">
    <location>
        <position position="111"/>
    </location>
    <ligand>
        <name>glycerol</name>
        <dbReference type="ChEBI" id="CHEBI:17754"/>
    </ligand>
</feature>
<dbReference type="CDD" id="cd08173">
    <property type="entry name" value="Gro1PDH"/>
    <property type="match status" value="1"/>
</dbReference>
<comment type="caution">
    <text evidence="16">The sequence shown here is derived from an EMBL/GenBank/DDBJ whole genome shotgun (WGS) entry which is preliminary data.</text>
</comment>
<name>A0A371R0X9_9CREN</name>
<feature type="binding site" evidence="11 14">
    <location>
        <position position="115"/>
    </location>
    <ligand>
        <name>NAD(+)</name>
        <dbReference type="ChEBI" id="CHEBI:57540"/>
    </ligand>
</feature>
<dbReference type="GO" id="GO:0008654">
    <property type="term" value="P:phospholipid biosynthetic process"/>
    <property type="evidence" value="ECO:0007669"/>
    <property type="project" value="UniProtKB-KW"/>
</dbReference>
<keyword evidence="5 11" id="KW-0521">NADP</keyword>
<evidence type="ECO:0000256" key="4">
    <source>
        <dbReference type="ARBA" id="ARBA00022833"/>
    </source>
</evidence>
<dbReference type="HAMAP" id="MF_00497_A">
    <property type="entry name" value="G1P_dehydrogenase_A"/>
    <property type="match status" value="1"/>
</dbReference>
<dbReference type="InterPro" id="IPR023002">
    <property type="entry name" value="G1P_dehydrogenase_arc"/>
</dbReference>
<feature type="binding site" evidence="11">
    <location>
        <position position="241"/>
    </location>
    <ligand>
        <name>Zn(2+)</name>
        <dbReference type="ChEBI" id="CHEBI:29105"/>
        <note>catalytic</note>
    </ligand>
</feature>
<keyword evidence="2 11" id="KW-0444">Lipid biosynthesis</keyword>
<evidence type="ECO:0000256" key="12">
    <source>
        <dbReference type="PIRSR" id="PIRSR000112-1"/>
    </source>
</evidence>
<keyword evidence="4 11" id="KW-0862">Zinc</keyword>
<comment type="cofactor">
    <cofactor evidence="11 12">
        <name>Zn(2+)</name>
        <dbReference type="ChEBI" id="CHEBI:29105"/>
    </cofactor>
    <text evidence="11 12">Binds 1 zinc ion per subunit.</text>
</comment>
<evidence type="ECO:0000256" key="8">
    <source>
        <dbReference type="ARBA" id="ARBA00023098"/>
    </source>
</evidence>
<reference evidence="17 18" key="1">
    <citation type="submission" date="2017-07" db="EMBL/GenBank/DDBJ databases">
        <title>Draft genome sequence of aerobic hyperthermophilic archaea, Pyrobaculum aerophilum YKB31 and YKB32.</title>
        <authorList>
            <person name="Mochizuki T."/>
            <person name="Berliner A.J."/>
            <person name="Yoshida-Takashima Y."/>
            <person name="Takaki Y."/>
            <person name="Nunoura T."/>
            <person name="Takai K."/>
        </authorList>
    </citation>
    <scope>NUCLEOTIDE SEQUENCE [LARGE SCALE GENOMIC DNA]</scope>
    <source>
        <strain evidence="15 18">YKB31</strain>
        <strain evidence="16 17">YKB32</strain>
    </source>
</reference>
<evidence type="ECO:0000256" key="5">
    <source>
        <dbReference type="ARBA" id="ARBA00022857"/>
    </source>
</evidence>
<feature type="binding site" evidence="11">
    <location>
        <position position="160"/>
    </location>
    <ligand>
        <name>Zn(2+)</name>
        <dbReference type="ChEBI" id="CHEBI:29105"/>
        <note>catalytic</note>
    </ligand>
</feature>
<dbReference type="InterPro" id="IPR016205">
    <property type="entry name" value="Glycerol_DH"/>
</dbReference>
<comment type="subunit">
    <text evidence="11">Homodimer.</text>
</comment>
<evidence type="ECO:0000313" key="16">
    <source>
        <dbReference type="EMBL" id="RFA97107.1"/>
    </source>
</evidence>
<comment type="pathway">
    <text evidence="11">Membrane lipid metabolism; glycerophospholipid metabolism.</text>
</comment>
<comment type="subcellular location">
    <subcellularLocation>
        <location evidence="11">Cytoplasm</location>
    </subcellularLocation>
</comment>
<protein>
    <recommendedName>
        <fullName evidence="11">Glycerol-1-phosphate dehydrogenase [NAD(P)+]</fullName>
        <shortName evidence="11">G1P dehydrogenase</shortName>
        <shortName evidence="11">G1PDH</shortName>
        <ecNumber evidence="11">1.1.1.261</ecNumber>
    </recommendedName>
    <alternativeName>
        <fullName evidence="11">Enantiomeric glycerophosphate synthase</fullName>
    </alternativeName>
    <alternativeName>
        <fullName evidence="11">sn-glycerol-1-phosphate dehydrogenase</fullName>
    </alternativeName>
</protein>
<evidence type="ECO:0000256" key="11">
    <source>
        <dbReference type="HAMAP-Rule" id="MF_00497"/>
    </source>
</evidence>
<dbReference type="EMBL" id="NMUF01000031">
    <property type="protein sequence ID" value="RFA97107.1"/>
    <property type="molecule type" value="Genomic_DNA"/>
</dbReference>
<feature type="binding site" evidence="11 14">
    <location>
        <begin position="106"/>
        <end position="109"/>
    </location>
    <ligand>
        <name>NAD(+)</name>
        <dbReference type="ChEBI" id="CHEBI:57540"/>
    </ligand>
</feature>
<feature type="binding site" evidence="12">
    <location>
        <position position="241"/>
    </location>
    <ligand>
        <name>glycerol</name>
        <dbReference type="ChEBI" id="CHEBI:17754"/>
    </ligand>
</feature>
<feature type="binding site" evidence="11">
    <location>
        <position position="260"/>
    </location>
    <ligand>
        <name>Zn(2+)</name>
        <dbReference type="ChEBI" id="CHEBI:29105"/>
        <note>catalytic</note>
    </ligand>
</feature>
<accession>A0A371R0X9</accession>
<keyword evidence="1 11" id="KW-0963">Cytoplasm</keyword>
<dbReference type="SUPFAM" id="SSF56796">
    <property type="entry name" value="Dehydroquinate synthase-like"/>
    <property type="match status" value="1"/>
</dbReference>
<keyword evidence="3 11" id="KW-0479">Metal-binding</keyword>
<dbReference type="Pfam" id="PF13685">
    <property type="entry name" value="Fe-ADH_2"/>
    <property type="match status" value="1"/>
</dbReference>
<comment type="function">
    <text evidence="11">Catalyzes the NAD(P)H-dependent reduction of dihydroxyacetonephosphate (DHAP or glycerone phosphate) to glycerol 1-phosphate (G1P). The G1P thus generated is used as the glycerophosphate backbone of phospholipids in the cellular membranes of Archaea.</text>
</comment>
<feature type="binding site" evidence="11 14">
    <location>
        <begin position="84"/>
        <end position="88"/>
    </location>
    <ligand>
        <name>NAD(+)</name>
        <dbReference type="ChEBI" id="CHEBI:57540"/>
    </ligand>
</feature>
<dbReference type="EMBL" id="NMUE01000009">
    <property type="protein sequence ID" value="RFA96863.1"/>
    <property type="molecule type" value="Genomic_DNA"/>
</dbReference>
<evidence type="ECO:0000256" key="3">
    <source>
        <dbReference type="ARBA" id="ARBA00022723"/>
    </source>
</evidence>
<evidence type="ECO:0000256" key="14">
    <source>
        <dbReference type="PIRSR" id="PIRSR000112-3"/>
    </source>
</evidence>
<evidence type="ECO:0000313" key="15">
    <source>
        <dbReference type="EMBL" id="RFA96863.1"/>
    </source>
</evidence>
<comment type="similarity">
    <text evidence="11">Belongs to the glycerol-1-phosphate dehydrogenase family.</text>
</comment>
<comment type="catalytic activity">
    <reaction evidence="11">
        <text>sn-glycerol 1-phosphate + NADP(+) = dihydroxyacetone phosphate + NADPH + H(+)</text>
        <dbReference type="Rhea" id="RHEA:21416"/>
        <dbReference type="ChEBI" id="CHEBI:15378"/>
        <dbReference type="ChEBI" id="CHEBI:57642"/>
        <dbReference type="ChEBI" id="CHEBI:57685"/>
        <dbReference type="ChEBI" id="CHEBI:57783"/>
        <dbReference type="ChEBI" id="CHEBI:58349"/>
        <dbReference type="EC" id="1.1.1.261"/>
    </reaction>
</comment>
<dbReference type="GO" id="GO:0006650">
    <property type="term" value="P:glycerophospholipid metabolic process"/>
    <property type="evidence" value="ECO:0007669"/>
    <property type="project" value="UniProtKB-UniRule"/>
</dbReference>
<evidence type="ECO:0000256" key="6">
    <source>
        <dbReference type="ARBA" id="ARBA00023002"/>
    </source>
</evidence>
<dbReference type="Proteomes" id="UP000257123">
    <property type="component" value="Unassembled WGS sequence"/>
</dbReference>
<evidence type="ECO:0000256" key="13">
    <source>
        <dbReference type="PIRSR" id="PIRSR000112-2"/>
    </source>
</evidence>
<dbReference type="EC" id="1.1.1.261" evidence="11"/>
<evidence type="ECO:0000256" key="2">
    <source>
        <dbReference type="ARBA" id="ARBA00022516"/>
    </source>
</evidence>
<sequence length="342" mass="36932">MKQLESFQIPRIVIFGPGAILKTPLVVSELKAGRILVISGKSATTAYANQVAQLLSNYSVDVVRYNEVDLSKSNYDLVIGVGGGRPIDMAKVYSCVHKKPLVVIPTAASHDGIASPYVSYTLSQKLQTYGKIVASPVAIIADTSVILSAPSRLLKAGIGDLLGKIIAVRDWQLAHRLKGEEYSEYAAHLAVTSYKIAATNARRIRNFTREEDVRVLVKALIGCGVAMGIAGSSRPCSGSEHLFAHAIELRLQEESNEAVHGELVALGTIIMAYLHGINWRRIKKIAELVGLPTTLKQAGIDADMAVEALTTAHALRPDRYTILGNGLSREAARRALEDTELI</sequence>
<evidence type="ECO:0000256" key="1">
    <source>
        <dbReference type="ARBA" id="ARBA00022490"/>
    </source>
</evidence>
<keyword evidence="7 11" id="KW-0520">NAD</keyword>
<gene>
    <name evidence="11" type="primary">egsA</name>
    <name evidence="15" type="ORF">CGL51_04070</name>
    <name evidence="16" type="ORF">CGL52_09950</name>
</gene>
<dbReference type="GO" id="GO:0005737">
    <property type="term" value="C:cytoplasm"/>
    <property type="evidence" value="ECO:0007669"/>
    <property type="project" value="UniProtKB-SubCell"/>
</dbReference>
<keyword evidence="6 11" id="KW-0560">Oxidoreductase</keyword>
<dbReference type="UniPathway" id="UPA00940"/>
<evidence type="ECO:0000256" key="9">
    <source>
        <dbReference type="ARBA" id="ARBA00023209"/>
    </source>
</evidence>
<keyword evidence="9 11" id="KW-0594">Phospholipid biosynthesis</keyword>
<dbReference type="GO" id="GO:0050492">
    <property type="term" value="F:glycerol-1-phosphate dehydrogenase [NAD(P)+] activity"/>
    <property type="evidence" value="ECO:0007669"/>
    <property type="project" value="UniProtKB-UniRule"/>
</dbReference>
<dbReference type="PANTHER" id="PTHR43616:SF5">
    <property type="entry name" value="GLYCEROL DEHYDROGENASE 1"/>
    <property type="match status" value="1"/>
</dbReference>
<feature type="binding site" evidence="11">
    <location>
        <position position="160"/>
    </location>
    <ligand>
        <name>substrate</name>
    </ligand>
</feature>
<keyword evidence="8 11" id="KW-0443">Lipid metabolism</keyword>
<dbReference type="Gene3D" id="3.40.50.1970">
    <property type="match status" value="1"/>
</dbReference>
<dbReference type="InterPro" id="IPR032837">
    <property type="entry name" value="G1PDH"/>
</dbReference>
<feature type="binding site" evidence="12">
    <location>
        <position position="160"/>
    </location>
    <ligand>
        <name>glycerol</name>
        <dbReference type="ChEBI" id="CHEBI:17754"/>
    </ligand>
</feature>